<evidence type="ECO:0000259" key="9">
    <source>
        <dbReference type="PROSITE" id="PS51012"/>
    </source>
</evidence>
<keyword evidence="6 8" id="KW-1133">Transmembrane helix</keyword>
<evidence type="ECO:0000256" key="7">
    <source>
        <dbReference type="ARBA" id="ARBA00023136"/>
    </source>
</evidence>
<dbReference type="PANTHER" id="PTHR30294:SF29">
    <property type="entry name" value="MULTIDRUG ABC TRANSPORTER PERMEASE YBHS-RELATED"/>
    <property type="match status" value="1"/>
</dbReference>
<gene>
    <name evidence="10" type="ORF">J2R62_08120</name>
</gene>
<keyword evidence="5 8" id="KW-0812">Transmembrane</keyword>
<keyword evidence="7 8" id="KW-0472">Membrane</keyword>
<feature type="domain" description="ABC transmembrane type-2" evidence="9">
    <location>
        <begin position="163"/>
        <end position="388"/>
    </location>
</feature>
<keyword evidence="3 8" id="KW-0813">Transport</keyword>
<feature type="transmembrane region" description="Helical" evidence="8">
    <location>
        <begin position="245"/>
        <end position="267"/>
    </location>
</feature>
<dbReference type="EMBL" id="JAFNAA010000007">
    <property type="protein sequence ID" value="MBO1108186.1"/>
    <property type="molecule type" value="Genomic_DNA"/>
</dbReference>
<feature type="transmembrane region" description="Helical" evidence="8">
    <location>
        <begin position="273"/>
        <end position="297"/>
    </location>
</feature>
<evidence type="ECO:0000256" key="2">
    <source>
        <dbReference type="ARBA" id="ARBA00007783"/>
    </source>
</evidence>
<evidence type="ECO:0000256" key="4">
    <source>
        <dbReference type="ARBA" id="ARBA00022475"/>
    </source>
</evidence>
<dbReference type="Proteomes" id="UP000664658">
    <property type="component" value="Unassembled WGS sequence"/>
</dbReference>
<accession>A0A8I1W733</accession>
<dbReference type="Gene3D" id="3.40.1710.10">
    <property type="entry name" value="abc type-2 transporter like domain"/>
    <property type="match status" value="1"/>
</dbReference>
<dbReference type="RefSeq" id="WP_207541994.1">
    <property type="nucleotide sequence ID" value="NZ_JAFNAA010000007.1"/>
</dbReference>
<dbReference type="PANTHER" id="PTHR30294">
    <property type="entry name" value="MEMBRANE COMPONENT OF ABC TRANSPORTER YHHJ-RELATED"/>
    <property type="match status" value="1"/>
</dbReference>
<feature type="transmembrane region" description="Helical" evidence="8">
    <location>
        <begin position="33"/>
        <end position="53"/>
    </location>
</feature>
<evidence type="ECO:0000256" key="5">
    <source>
        <dbReference type="ARBA" id="ARBA00022692"/>
    </source>
</evidence>
<keyword evidence="4 8" id="KW-1003">Cell membrane</keyword>
<organism evidence="10 11">
    <name type="scientific">Plesiomonas shigelloides</name>
    <name type="common">Aeromonas shigelloides</name>
    <dbReference type="NCBI Taxonomy" id="703"/>
    <lineage>
        <taxon>Bacteria</taxon>
        <taxon>Pseudomonadati</taxon>
        <taxon>Pseudomonadota</taxon>
        <taxon>Gammaproteobacteria</taxon>
        <taxon>Enterobacterales</taxon>
        <taxon>Enterobacteriaceae</taxon>
        <taxon>Plesiomonas</taxon>
    </lineage>
</organism>
<comment type="subcellular location">
    <subcellularLocation>
        <location evidence="8">Cell inner membrane</location>
        <topology evidence="8">Multi-pass membrane protein</topology>
    </subcellularLocation>
    <subcellularLocation>
        <location evidence="1">Cell membrane</location>
        <topology evidence="1">Multi-pass membrane protein</topology>
    </subcellularLocation>
</comment>
<dbReference type="InterPro" id="IPR013525">
    <property type="entry name" value="ABC2_TM"/>
</dbReference>
<dbReference type="InterPro" id="IPR047817">
    <property type="entry name" value="ABC2_TM_bact-type"/>
</dbReference>
<reference evidence="10" key="1">
    <citation type="submission" date="2021-03" db="EMBL/GenBank/DDBJ databases">
        <title>Plesiomonas shigelloides zfcc0051, isolated from zebrafish feces.</title>
        <authorList>
            <person name="Vanderhoek Z."/>
            <person name="Gaulke C."/>
        </authorList>
    </citation>
    <scope>NUCLEOTIDE SEQUENCE</scope>
    <source>
        <strain evidence="10">Zfcc0051</strain>
    </source>
</reference>
<evidence type="ECO:0000256" key="3">
    <source>
        <dbReference type="ARBA" id="ARBA00022448"/>
    </source>
</evidence>
<name>A0A8I1W733_PLESH</name>
<comment type="similarity">
    <text evidence="2 8">Belongs to the ABC-2 integral membrane protein family.</text>
</comment>
<sequence length="390" mass="43983">MSDSPMICGLRLFLLRMSAVVRKELRQLSRDRMTFGMVIMIPLIQLFLFGYAINTNVRHIPIAVVDQSQTSLSRILQQMVAVTQVVDIKAHYVQVPDAENALRQGKVRAVLVLPPDLERRYNDYVQTPQHFALSTQNTVQPIGQWLVDGSDLMVASAVRQLRNMSLAELQNQNPNLQVPVFAVAQYYNPEQRSAVNVVPGLTAIILTMTMIMFTSAAIVRERERGNMELLINTPIRPLELMLGKIIPYILVGLIQVMIVLGLGHLIFDVPITGPAYAIFLSSLLFICASLTLGLIISTLAKTQLQSMQMTVFILLPSILLSSFMFPFEGMPRPAQWIAEVLPATHFIRVIRAVVLRDAGLWDMRFELLWLAIFFILGLLIATRRFRKTLD</sequence>
<feature type="transmembrane region" description="Helical" evidence="8">
    <location>
        <begin position="309"/>
        <end position="327"/>
    </location>
</feature>
<dbReference type="GO" id="GO:0140359">
    <property type="term" value="F:ABC-type transporter activity"/>
    <property type="evidence" value="ECO:0007669"/>
    <property type="project" value="InterPro"/>
</dbReference>
<feature type="transmembrane region" description="Helical" evidence="8">
    <location>
        <begin position="197"/>
        <end position="219"/>
    </location>
</feature>
<dbReference type="InterPro" id="IPR000412">
    <property type="entry name" value="ABC_2_transport"/>
</dbReference>
<evidence type="ECO:0000256" key="6">
    <source>
        <dbReference type="ARBA" id="ARBA00022989"/>
    </source>
</evidence>
<evidence type="ECO:0000256" key="1">
    <source>
        <dbReference type="ARBA" id="ARBA00004651"/>
    </source>
</evidence>
<evidence type="ECO:0000313" key="11">
    <source>
        <dbReference type="Proteomes" id="UP000664658"/>
    </source>
</evidence>
<dbReference type="PROSITE" id="PS51012">
    <property type="entry name" value="ABC_TM2"/>
    <property type="match status" value="1"/>
</dbReference>
<evidence type="ECO:0000256" key="8">
    <source>
        <dbReference type="RuleBase" id="RU361157"/>
    </source>
</evidence>
<dbReference type="Pfam" id="PF12698">
    <property type="entry name" value="ABC2_membrane_3"/>
    <property type="match status" value="1"/>
</dbReference>
<dbReference type="PRINTS" id="PR00164">
    <property type="entry name" value="ABC2TRNSPORT"/>
</dbReference>
<comment type="caution">
    <text evidence="10">The sequence shown here is derived from an EMBL/GenBank/DDBJ whole genome shotgun (WGS) entry which is preliminary data.</text>
</comment>
<protein>
    <recommendedName>
        <fullName evidence="8">Transport permease protein</fullName>
    </recommendedName>
</protein>
<feature type="transmembrane region" description="Helical" evidence="8">
    <location>
        <begin position="367"/>
        <end position="385"/>
    </location>
</feature>
<dbReference type="GO" id="GO:0043190">
    <property type="term" value="C:ATP-binding cassette (ABC) transporter complex"/>
    <property type="evidence" value="ECO:0007669"/>
    <property type="project" value="InterPro"/>
</dbReference>
<evidence type="ECO:0000313" key="10">
    <source>
        <dbReference type="EMBL" id="MBO1108186.1"/>
    </source>
</evidence>
<proteinExistence type="inferred from homology"/>
<dbReference type="InterPro" id="IPR051449">
    <property type="entry name" value="ABC-2_transporter_component"/>
</dbReference>
<dbReference type="AlphaFoldDB" id="A0A8I1W733"/>